<proteinExistence type="predicted"/>
<dbReference type="CDD" id="cd02947">
    <property type="entry name" value="TRX_family"/>
    <property type="match status" value="1"/>
</dbReference>
<name>A0A380BQW4_SPOPA</name>
<organism evidence="2 3">
    <name type="scientific">Sporosarcina pasteurii</name>
    <name type="common">Bacillus pasteurii</name>
    <dbReference type="NCBI Taxonomy" id="1474"/>
    <lineage>
        <taxon>Bacteria</taxon>
        <taxon>Bacillati</taxon>
        <taxon>Bacillota</taxon>
        <taxon>Bacilli</taxon>
        <taxon>Bacillales</taxon>
        <taxon>Caryophanaceae</taxon>
        <taxon>Sporosarcina</taxon>
    </lineage>
</organism>
<dbReference type="AlphaFoldDB" id="A0A380BQW4"/>
<dbReference type="InterPro" id="IPR013766">
    <property type="entry name" value="Thioredoxin_domain"/>
</dbReference>
<accession>A0A380BQW4</accession>
<dbReference type="RefSeq" id="WP_115361170.1">
    <property type="nucleotide sequence ID" value="NZ_CP038012.1"/>
</dbReference>
<sequence length="109" mass="12715">MEFIQSYEEWQLKINEHESVLLFVKTNNCSVCDGLLPQVEALEENNSLPFYMLNVSEVPEMAGQLSLFTAPVVLLYHQGKEYARFARFVRMKDLQYRLQELIGGSEHRD</sequence>
<evidence type="ECO:0000313" key="2">
    <source>
        <dbReference type="EMBL" id="SUJ05295.1"/>
    </source>
</evidence>
<gene>
    <name evidence="2" type="ORF">NCTC4822_01634</name>
</gene>
<feature type="domain" description="Thioredoxin" evidence="1">
    <location>
        <begin position="7"/>
        <end position="94"/>
    </location>
</feature>
<evidence type="ECO:0000313" key="3">
    <source>
        <dbReference type="Proteomes" id="UP000254519"/>
    </source>
</evidence>
<dbReference type="Pfam" id="PF00085">
    <property type="entry name" value="Thioredoxin"/>
    <property type="match status" value="1"/>
</dbReference>
<dbReference type="OrthoDB" id="411356at2"/>
<protein>
    <submittedName>
        <fullName evidence="2">Thioredoxin</fullName>
    </submittedName>
</protein>
<dbReference type="Proteomes" id="UP000254519">
    <property type="component" value="Unassembled WGS sequence"/>
</dbReference>
<dbReference type="InterPro" id="IPR036249">
    <property type="entry name" value="Thioredoxin-like_sf"/>
</dbReference>
<evidence type="ECO:0000259" key="1">
    <source>
        <dbReference type="Pfam" id="PF00085"/>
    </source>
</evidence>
<reference evidence="2 3" key="1">
    <citation type="submission" date="2018-06" db="EMBL/GenBank/DDBJ databases">
        <authorList>
            <consortium name="Pathogen Informatics"/>
            <person name="Doyle S."/>
        </authorList>
    </citation>
    <scope>NUCLEOTIDE SEQUENCE [LARGE SCALE GENOMIC DNA]</scope>
    <source>
        <strain evidence="3">ATCC 11859 / DSM 33 / NCIB 8841 / NCTC 4822</strain>
    </source>
</reference>
<dbReference type="Gene3D" id="3.40.30.10">
    <property type="entry name" value="Glutaredoxin"/>
    <property type="match status" value="1"/>
</dbReference>
<dbReference type="SUPFAM" id="SSF52833">
    <property type="entry name" value="Thioredoxin-like"/>
    <property type="match status" value="1"/>
</dbReference>
<keyword evidence="3" id="KW-1185">Reference proteome</keyword>
<dbReference type="EMBL" id="UGYZ01000002">
    <property type="protein sequence ID" value="SUJ05295.1"/>
    <property type="molecule type" value="Genomic_DNA"/>
</dbReference>